<feature type="compositionally biased region" description="Basic and acidic residues" evidence="1">
    <location>
        <begin position="1004"/>
        <end position="1018"/>
    </location>
</feature>
<feature type="compositionally biased region" description="Polar residues" evidence="1">
    <location>
        <begin position="71"/>
        <end position="86"/>
    </location>
</feature>
<feature type="region of interest" description="Disordered" evidence="1">
    <location>
        <begin position="484"/>
        <end position="555"/>
    </location>
</feature>
<feature type="compositionally biased region" description="Polar residues" evidence="1">
    <location>
        <begin position="333"/>
        <end position="346"/>
    </location>
</feature>
<feature type="compositionally biased region" description="Basic and acidic residues" evidence="1">
    <location>
        <begin position="595"/>
        <end position="605"/>
    </location>
</feature>
<dbReference type="Pfam" id="PF15276">
    <property type="entry name" value="PP1_bind"/>
    <property type="match status" value="1"/>
</dbReference>
<feature type="region of interest" description="Disordered" evidence="1">
    <location>
        <begin position="330"/>
        <end position="442"/>
    </location>
</feature>
<feature type="compositionally biased region" description="Low complexity" evidence="1">
    <location>
        <begin position="32"/>
        <end position="63"/>
    </location>
</feature>
<feature type="compositionally biased region" description="Polar residues" evidence="1">
    <location>
        <begin position="1146"/>
        <end position="1157"/>
    </location>
</feature>
<dbReference type="CDD" id="cd22673">
    <property type="entry name" value="FHA_Ki67"/>
    <property type="match status" value="1"/>
</dbReference>
<feature type="compositionally biased region" description="Basic and acidic residues" evidence="1">
    <location>
        <begin position="676"/>
        <end position="696"/>
    </location>
</feature>
<dbReference type="Pfam" id="PF00498">
    <property type="entry name" value="FHA"/>
    <property type="match status" value="1"/>
</dbReference>
<evidence type="ECO:0000256" key="1">
    <source>
        <dbReference type="SAM" id="MobiDB-lite"/>
    </source>
</evidence>
<reference evidence="3" key="1">
    <citation type="submission" date="2021-11" db="EMBL/GenBank/DDBJ databases">
        <authorList>
            <person name="Herlambang A."/>
            <person name="Guo Y."/>
            <person name="Takashima Y."/>
            <person name="Nishizawa T."/>
        </authorList>
    </citation>
    <scope>NUCLEOTIDE SEQUENCE</scope>
    <source>
        <strain evidence="3">E1425</strain>
    </source>
</reference>
<feature type="compositionally biased region" description="Basic and acidic residues" evidence="1">
    <location>
        <begin position="785"/>
        <end position="797"/>
    </location>
</feature>
<dbReference type="PROSITE" id="PS50006">
    <property type="entry name" value="FHA_DOMAIN"/>
    <property type="match status" value="1"/>
</dbReference>
<dbReference type="InterPro" id="IPR008984">
    <property type="entry name" value="SMAD_FHA_dom_sf"/>
</dbReference>
<feature type="compositionally biased region" description="Basic residues" evidence="1">
    <location>
        <begin position="1160"/>
        <end position="1170"/>
    </location>
</feature>
<proteinExistence type="predicted"/>
<evidence type="ECO:0000313" key="3">
    <source>
        <dbReference type="EMBL" id="GJJ73714.1"/>
    </source>
</evidence>
<feature type="compositionally biased region" description="Polar residues" evidence="1">
    <location>
        <begin position="1065"/>
        <end position="1076"/>
    </location>
</feature>
<dbReference type="Proteomes" id="UP000827284">
    <property type="component" value="Unassembled WGS sequence"/>
</dbReference>
<feature type="region of interest" description="Disordered" evidence="1">
    <location>
        <begin position="1"/>
        <end position="139"/>
    </location>
</feature>
<dbReference type="SMART" id="SM00240">
    <property type="entry name" value="FHA"/>
    <property type="match status" value="1"/>
</dbReference>
<evidence type="ECO:0000259" key="2">
    <source>
        <dbReference type="PROSITE" id="PS50006"/>
    </source>
</evidence>
<organism evidence="3 4">
    <name type="scientific">Entomortierella parvispora</name>
    <dbReference type="NCBI Taxonomy" id="205924"/>
    <lineage>
        <taxon>Eukaryota</taxon>
        <taxon>Fungi</taxon>
        <taxon>Fungi incertae sedis</taxon>
        <taxon>Mucoromycota</taxon>
        <taxon>Mortierellomycotina</taxon>
        <taxon>Mortierellomycetes</taxon>
        <taxon>Mortierellales</taxon>
        <taxon>Mortierellaceae</taxon>
        <taxon>Entomortierella</taxon>
    </lineage>
</organism>
<evidence type="ECO:0000313" key="4">
    <source>
        <dbReference type="Proteomes" id="UP000827284"/>
    </source>
</evidence>
<feature type="region of interest" description="Disordered" evidence="1">
    <location>
        <begin position="998"/>
        <end position="1027"/>
    </location>
</feature>
<feature type="region of interest" description="Disordered" evidence="1">
    <location>
        <begin position="731"/>
        <end position="834"/>
    </location>
</feature>
<dbReference type="InterPro" id="IPR000253">
    <property type="entry name" value="FHA_dom"/>
</dbReference>
<keyword evidence="4" id="KW-1185">Reference proteome</keyword>
<sequence>MADTPKSPGRRLLRKSALQASPFGATIKSFHTSATTSKGASSSSTSPPRSQTQSEPQSQPQAQEHGLPNPFNDSPSSAGLQSTPVQPDSPLDHSPSSRKSARLSSLYRQNGTPGSGNSPTQRTPTRTRLMPPNTPKKTKIKTGVWGHIVGLKKQDESEYYRYPIDKSYCSFGRNDTNDIRVQIDAVSDLHCKLIRRDDGEVWLKDTSSDGTLLNDVLLHNTARIIFHYDVLTIAGRKFRFEVVAPSSTTVPNTPGKDIRAIQASVDKELFSLARTSSPKPESRILTTPRRNTARSAAELESSLGLFTPNRAAKLSSLLVSPKPVPLPAFLTQPLKSTTPQKSTTPRKTYVMVDEPSILNPSPESEQPLDRLSERGMTTPTRDKRKATEDMSPCAGRTPKKVSFGPALSPEVFDKSNPPSTPVKRGQQQDPDTPRRNGVSTPTLLSRLQSVGSVSKPILTPSRLRTGLTHNITKPKPLSLRALANMDDDYDPPQTEKAPEVLQPVEPPQALYDNEAASPREEMEDPFSDCNDVKSDNQEAGSSSPDDGRWKKLVAMQESFGDDADSRALDSLTAILSSDLGPDDTDESPPVTPTRPPREELSDHLRFTPIGQARGPSYQDTNDESVLNIQSTSTPFDDNNPFMEEEEDLLQDPEMLSPLSSSSASPPSSPSPSAMSTERHVHTPIRRSEGDINHQETIRTPGSASRLALLQLSAQKLQGLPDLLQVSSDVAPSAPANLSASGLADRDEWNTESGQLTSADREEEFMAQDEGVDGTNDEATTNDAAMDTREAEDSRDQLMRTPSPPNTRHLSIFSSTSMPNRRLSAPASAPMDRSQSPIFTGLRSVFRTPQKVVEFGFASFAGFRNYVRTPTKDITNSGLMESAPLEEKREDLVVNLEVQTLEKPSDPQQDTLVMQVEEAEIESELQVAEKTDDSVTTPRRQTTHQDALEILVGGREPSPKSKDFAFVRSQESMFQSTRTLEQIRARGRRSDIFPQRRTMVVRSQSHSDENRQIGSDMEKVSGGTNRRRTISLTEFKQVASKVLGFGGRQPSEMIAASDSSDKENEPLSNASAGQLPSVSKEDAEQAELLRLLGEGGSEDSMENEQSFEQMEMLDQEDANEDESGDRAIYGGADDAVFVDEAKLDLASTPSSRRSSGVGTPSKRRQSLKHRLGSSSPAFRRYEHPEDDDEYEEENEDDMVVMISPKRVRVQPAIL</sequence>
<feature type="compositionally biased region" description="Polar residues" evidence="1">
    <location>
        <begin position="617"/>
        <end position="636"/>
    </location>
</feature>
<feature type="compositionally biased region" description="Acidic residues" evidence="1">
    <location>
        <begin position="760"/>
        <end position="775"/>
    </location>
</feature>
<dbReference type="OrthoDB" id="6288785at2759"/>
<feature type="compositionally biased region" description="Low complexity" evidence="1">
    <location>
        <begin position="654"/>
        <end position="675"/>
    </location>
</feature>
<feature type="compositionally biased region" description="Acidic residues" evidence="1">
    <location>
        <begin position="1110"/>
        <end position="1122"/>
    </location>
</feature>
<dbReference type="InterPro" id="IPR029334">
    <property type="entry name" value="PP1-bd"/>
</dbReference>
<comment type="caution">
    <text evidence="3">The sequence shown here is derived from an EMBL/GenBank/DDBJ whole genome shotgun (WGS) entry which is preliminary data.</text>
</comment>
<accession>A0A9P3HBL7</accession>
<feature type="domain" description="FHA" evidence="2">
    <location>
        <begin position="169"/>
        <end position="218"/>
    </location>
</feature>
<gene>
    <name evidence="3" type="ORF">EMPS_06072</name>
</gene>
<feature type="compositionally biased region" description="Acidic residues" evidence="1">
    <location>
        <begin position="1183"/>
        <end position="1194"/>
    </location>
</feature>
<feature type="compositionally biased region" description="Polar residues" evidence="1">
    <location>
        <begin position="805"/>
        <end position="818"/>
    </location>
</feature>
<protein>
    <recommendedName>
        <fullName evidence="2">FHA domain-containing protein</fullName>
    </recommendedName>
</protein>
<dbReference type="Gene3D" id="2.60.200.20">
    <property type="match status" value="1"/>
</dbReference>
<reference evidence="3" key="2">
    <citation type="journal article" date="2022" name="Microbiol. Resour. Announc.">
        <title>Whole-Genome Sequence of Entomortierella parvispora E1425, a Mucoromycotan Fungus Associated with Burkholderiaceae-Related Endosymbiotic Bacteria.</title>
        <authorList>
            <person name="Herlambang A."/>
            <person name="Guo Y."/>
            <person name="Takashima Y."/>
            <person name="Narisawa K."/>
            <person name="Ohta H."/>
            <person name="Nishizawa T."/>
        </authorList>
    </citation>
    <scope>NUCLEOTIDE SEQUENCE</scope>
    <source>
        <strain evidence="3">E1425</strain>
    </source>
</reference>
<dbReference type="EMBL" id="BQFW01000008">
    <property type="protein sequence ID" value="GJJ73714.1"/>
    <property type="molecule type" value="Genomic_DNA"/>
</dbReference>
<feature type="region of interest" description="Disordered" evidence="1">
    <location>
        <begin position="1045"/>
        <end position="1194"/>
    </location>
</feature>
<dbReference type="SUPFAM" id="SSF49879">
    <property type="entry name" value="SMAD/FHA domain"/>
    <property type="match status" value="1"/>
</dbReference>
<feature type="compositionally biased region" description="Polar residues" evidence="1">
    <location>
        <begin position="107"/>
        <end position="126"/>
    </location>
</feature>
<feature type="region of interest" description="Disordered" evidence="1">
    <location>
        <begin position="571"/>
        <end position="699"/>
    </location>
</feature>
<dbReference type="AlphaFoldDB" id="A0A9P3HBL7"/>
<name>A0A9P3HBL7_9FUNG</name>